<gene>
    <name evidence="2" type="primary">107360276</name>
</gene>
<dbReference type="HOGENOM" id="CLU_1878044_0_0_1"/>
<dbReference type="KEGG" id="tut:107360276"/>
<protein>
    <recommendedName>
        <fullName evidence="4">LRAT domain-containing protein</fullName>
    </recommendedName>
</protein>
<accession>T1K4T4</accession>
<dbReference type="OMA" id="WVEYWAN"/>
<keyword evidence="3" id="KW-1185">Reference proteome</keyword>
<evidence type="ECO:0000256" key="1">
    <source>
        <dbReference type="SAM" id="SignalP"/>
    </source>
</evidence>
<dbReference type="Proteomes" id="UP000015104">
    <property type="component" value="Unassembled WGS sequence"/>
</dbReference>
<proteinExistence type="predicted"/>
<dbReference type="EMBL" id="CAEY01001580">
    <property type="status" value="NOT_ANNOTATED_CDS"/>
    <property type="molecule type" value="Genomic_DNA"/>
</dbReference>
<evidence type="ECO:0008006" key="4">
    <source>
        <dbReference type="Google" id="ProtNLM"/>
    </source>
</evidence>
<feature type="chain" id="PRO_5007728971" description="LRAT domain-containing protein" evidence="1">
    <location>
        <begin position="28"/>
        <end position="182"/>
    </location>
</feature>
<feature type="signal peptide" evidence="1">
    <location>
        <begin position="1"/>
        <end position="27"/>
    </location>
</feature>
<dbReference type="EnsemblMetazoa" id="tetur05g03750.1">
    <property type="protein sequence ID" value="tetur05g03750.1"/>
    <property type="gene ID" value="tetur05g03750"/>
</dbReference>
<dbReference type="Gene3D" id="3.90.1720.10">
    <property type="entry name" value="endopeptidase domain like (from Nostoc punctiforme)"/>
    <property type="match status" value="1"/>
</dbReference>
<reference evidence="3" key="1">
    <citation type="submission" date="2011-08" db="EMBL/GenBank/DDBJ databases">
        <authorList>
            <person name="Rombauts S."/>
        </authorList>
    </citation>
    <scope>NUCLEOTIDE SEQUENCE</scope>
    <source>
        <strain evidence="3">London</strain>
    </source>
</reference>
<dbReference type="OrthoDB" id="6709425at2759"/>
<reference evidence="2" key="2">
    <citation type="submission" date="2015-06" db="UniProtKB">
        <authorList>
            <consortium name="EnsemblMetazoa"/>
        </authorList>
    </citation>
    <scope>IDENTIFICATION</scope>
</reference>
<evidence type="ECO:0000313" key="2">
    <source>
        <dbReference type="EnsemblMetazoa" id="tetur05g03750.1"/>
    </source>
</evidence>
<keyword evidence="1" id="KW-0732">Signal</keyword>
<organism evidence="2 3">
    <name type="scientific">Tetranychus urticae</name>
    <name type="common">Two-spotted spider mite</name>
    <dbReference type="NCBI Taxonomy" id="32264"/>
    <lineage>
        <taxon>Eukaryota</taxon>
        <taxon>Metazoa</taxon>
        <taxon>Ecdysozoa</taxon>
        <taxon>Arthropoda</taxon>
        <taxon>Chelicerata</taxon>
        <taxon>Arachnida</taxon>
        <taxon>Acari</taxon>
        <taxon>Acariformes</taxon>
        <taxon>Trombidiformes</taxon>
        <taxon>Prostigmata</taxon>
        <taxon>Eleutherengona</taxon>
        <taxon>Raphignathae</taxon>
        <taxon>Tetranychoidea</taxon>
        <taxon>Tetranychidae</taxon>
        <taxon>Tetranychus</taxon>
    </lineage>
</organism>
<evidence type="ECO:0000313" key="3">
    <source>
        <dbReference type="Proteomes" id="UP000015104"/>
    </source>
</evidence>
<dbReference type="AlphaFoldDB" id="T1K4T4"/>
<sequence length="182" mass="20931">MFPKQNDLCTLLICLVIISNCFPLSLSKPRQKCIFKKCLTHIGDLKMEAGDMISCRHYFLLPYHNLLATGPNSMIHIVANKRQSRGYIVEDTRDKYVSRNQESWCFNEGPGSLGRIGAVNTSRESLMMFKNKPVYYNLLKCNCQHWVEYWANGEPKSPSVWKISIDKRCPLLTIKSNHILSS</sequence>
<name>T1K4T4_TETUR</name>